<comment type="caution">
    <text evidence="2">The sequence shown here is derived from an EMBL/GenBank/DDBJ whole genome shotgun (WGS) entry which is preliminary data.</text>
</comment>
<dbReference type="OrthoDB" id="9808347at2"/>
<sequence>MSGELTDVPGLAVGHHGMESTGVTVIRVLDADGALAAVDVRGGGPGTRETDLLDPHNTVERVHAITLAGGSAFGLAAADGVMRGLAQRKVGFPATKDIRIPIVPGAVIFDLLVGKQTLPGAAQGVEALKDSYRVASQRRSGSVGAGCGAMAGRLRGGVGQAAIGVGDYRVSALVVANPVGEAVNPEDGTLWGDPSARVDAEAFSKLRAPAGALNTTIGVIATDAPVTAAQAKRLAISGHDGIARAVRPAHLPMDGDTLFALSTAWQPLGVETRVLAHLCAGAAHAVQAAIVDAVRSAAPGGDLGVTAYSEIPA</sequence>
<dbReference type="InterPro" id="IPR016117">
    <property type="entry name" value="ArgJ-like_dom_sf"/>
</dbReference>
<dbReference type="Gene3D" id="3.60.70.12">
    <property type="entry name" value="L-amino peptidase D-ALA esterase/amidase"/>
    <property type="match status" value="1"/>
</dbReference>
<evidence type="ECO:0000313" key="3">
    <source>
        <dbReference type="Proteomes" id="UP000233249"/>
    </source>
</evidence>
<reference evidence="2 3" key="1">
    <citation type="submission" date="2017-12" db="EMBL/GenBank/DDBJ databases">
        <title>Corynebacterium mastitidis 16-1433 Genome.</title>
        <authorList>
            <person name="Gulvik C.A."/>
        </authorList>
    </citation>
    <scope>NUCLEOTIDE SEQUENCE [LARGE SCALE GENOMIC DNA]</scope>
    <source>
        <strain evidence="2 3">16-1433</strain>
    </source>
</reference>
<protein>
    <submittedName>
        <fullName evidence="2">Peptidase</fullName>
    </submittedName>
</protein>
<dbReference type="RefSeq" id="WP_101173668.1">
    <property type="nucleotide sequence ID" value="NZ_JAKRKB010000015.1"/>
</dbReference>
<dbReference type="PANTHER" id="PTHR36512">
    <property type="entry name" value="D-AMINOPEPTIDASE"/>
    <property type="match status" value="1"/>
</dbReference>
<accession>A0A2N0X7B3</accession>
<dbReference type="Proteomes" id="UP000233249">
    <property type="component" value="Unassembled WGS sequence"/>
</dbReference>
<evidence type="ECO:0000313" key="2">
    <source>
        <dbReference type="EMBL" id="PKF68588.1"/>
    </source>
</evidence>
<name>A0A2N0X7B3_9CORY</name>
<dbReference type="InterPro" id="IPR005321">
    <property type="entry name" value="Peptidase_S58_DmpA"/>
</dbReference>
<gene>
    <name evidence="2" type="ORF">CXB45_06160</name>
</gene>
<dbReference type="EMBL" id="PJAF01000015">
    <property type="protein sequence ID" value="PKF68588.1"/>
    <property type="molecule type" value="Genomic_DNA"/>
</dbReference>
<evidence type="ECO:0000256" key="1">
    <source>
        <dbReference type="ARBA" id="ARBA00007068"/>
    </source>
</evidence>
<dbReference type="STRING" id="1121365.GCA_000375365_02122"/>
<dbReference type="AlphaFoldDB" id="A0A2N0X7B3"/>
<dbReference type="SUPFAM" id="SSF56266">
    <property type="entry name" value="DmpA/ArgJ-like"/>
    <property type="match status" value="1"/>
</dbReference>
<dbReference type="PANTHER" id="PTHR36512:SF3">
    <property type="entry name" value="BLR5678 PROTEIN"/>
    <property type="match status" value="1"/>
</dbReference>
<proteinExistence type="inferred from homology"/>
<organism evidence="2 3">
    <name type="scientific">Corynebacterium mastitidis</name>
    <dbReference type="NCBI Taxonomy" id="161890"/>
    <lineage>
        <taxon>Bacteria</taxon>
        <taxon>Bacillati</taxon>
        <taxon>Actinomycetota</taxon>
        <taxon>Actinomycetes</taxon>
        <taxon>Mycobacteriales</taxon>
        <taxon>Corynebacteriaceae</taxon>
        <taxon>Corynebacterium</taxon>
    </lineage>
</organism>
<dbReference type="Pfam" id="PF03576">
    <property type="entry name" value="Peptidase_S58"/>
    <property type="match status" value="1"/>
</dbReference>
<dbReference type="GO" id="GO:0004177">
    <property type="term" value="F:aminopeptidase activity"/>
    <property type="evidence" value="ECO:0007669"/>
    <property type="project" value="TreeGrafter"/>
</dbReference>
<dbReference type="CDD" id="cd02252">
    <property type="entry name" value="nylC_like"/>
    <property type="match status" value="1"/>
</dbReference>
<comment type="similarity">
    <text evidence="1">Belongs to the peptidase S58 family.</text>
</comment>